<dbReference type="Proteomes" id="UP000005667">
    <property type="component" value="Chromosome"/>
</dbReference>
<gene>
    <name evidence="4" type="ordered locus">AZOLI_0753</name>
</gene>
<dbReference type="EMBL" id="FQ311868">
    <property type="protein sequence ID" value="CBS86108.1"/>
    <property type="molecule type" value="Genomic_DNA"/>
</dbReference>
<evidence type="ECO:0000256" key="2">
    <source>
        <dbReference type="ARBA" id="ARBA00022729"/>
    </source>
</evidence>
<dbReference type="Pfam" id="PF04333">
    <property type="entry name" value="MlaA"/>
    <property type="match status" value="1"/>
</dbReference>
<reference evidence="5" key="1">
    <citation type="journal article" date="2011" name="PLoS Genet.">
        <title>Azospirillum genomes reveal transition of bacteria from aquatic to terrestrial environments.</title>
        <authorList>
            <person name="Wisniewski-Dye F."/>
            <person name="Borziak K."/>
            <person name="Khalsa-Moyers G."/>
            <person name="Alexandre G."/>
            <person name="Sukharnikov L.O."/>
            <person name="Wuichet K."/>
            <person name="Hurst G.B."/>
            <person name="McDonald W.H."/>
            <person name="Robertson J.S."/>
            <person name="Barbe V."/>
            <person name="Calteau A."/>
            <person name="Rouy Z."/>
            <person name="Mangenot S."/>
            <person name="Prigent-Combaret C."/>
            <person name="Normand P."/>
            <person name="Boyer M."/>
            <person name="Siguier P."/>
            <person name="Dessaux Y."/>
            <person name="Elmerich C."/>
            <person name="Condemine G."/>
            <person name="Krishnen G."/>
            <person name="Kennedy I."/>
            <person name="Paterson A.H."/>
            <person name="Gonzalez V."/>
            <person name="Mavingui P."/>
            <person name="Zhulin I.B."/>
        </authorList>
    </citation>
    <scope>NUCLEOTIDE SEQUENCE [LARGE SCALE GENOMIC DNA]</scope>
    <source>
        <strain evidence="5">4B</strain>
    </source>
</reference>
<keyword evidence="2 3" id="KW-0732">Signal</keyword>
<dbReference type="RefSeq" id="WP_014247146.1">
    <property type="nucleotide sequence ID" value="NC_016622.1"/>
</dbReference>
<dbReference type="STRING" id="862719.AZOLI_0753"/>
<keyword evidence="5" id="KW-1185">Reference proteome</keyword>
<evidence type="ECO:0000313" key="5">
    <source>
        <dbReference type="Proteomes" id="UP000005667"/>
    </source>
</evidence>
<dbReference type="GO" id="GO:0016020">
    <property type="term" value="C:membrane"/>
    <property type="evidence" value="ECO:0007669"/>
    <property type="project" value="InterPro"/>
</dbReference>
<name>G7Z9J2_AZOL4</name>
<dbReference type="AlphaFoldDB" id="G7Z9J2"/>
<evidence type="ECO:0000256" key="1">
    <source>
        <dbReference type="ARBA" id="ARBA00010634"/>
    </source>
</evidence>
<dbReference type="PROSITE" id="PS51257">
    <property type="entry name" value="PROKAR_LIPOPROTEIN"/>
    <property type="match status" value="1"/>
</dbReference>
<comment type="similarity">
    <text evidence="1">Belongs to the MlaA family.</text>
</comment>
<feature type="signal peptide" evidence="3">
    <location>
        <begin position="1"/>
        <end position="27"/>
    </location>
</feature>
<evidence type="ECO:0000256" key="3">
    <source>
        <dbReference type="SAM" id="SignalP"/>
    </source>
</evidence>
<evidence type="ECO:0000313" key="4">
    <source>
        <dbReference type="EMBL" id="CBS86108.1"/>
    </source>
</evidence>
<feature type="chain" id="PRO_5003506884" evidence="3">
    <location>
        <begin position="28"/>
        <end position="261"/>
    </location>
</feature>
<proteinExistence type="inferred from homology"/>
<protein>
    <submittedName>
        <fullName evidence="4">VacJ-like lipoprotein</fullName>
    </submittedName>
</protein>
<dbReference type="InterPro" id="IPR007428">
    <property type="entry name" value="MlaA"/>
</dbReference>
<dbReference type="HOGENOM" id="CLU_059326_3_0_5"/>
<dbReference type="PRINTS" id="PR01805">
    <property type="entry name" value="VACJLIPOPROT"/>
</dbReference>
<sequence length="261" mass="27718">MKLASLSRSLLRTATVVAFALTATACATNPGDSGATEAAYQVNDPLELPNRFVFAANEAADILVIRPAAEVYVGVVPDPVRDAIHNFIDNLMSPLYIANNLLQGNVEGASNATGRFLTNTILGVGGIADVATQAGIPHAPEDFGQTLAVWGVGDGPYIVLPLLGPSNLRDTAGYAVDSVGDPVRIWAYGTDHKGMLVGRAVVSAIDRRSQILKEVDDLRRNSLDFYATARSLYQQQRRAAIANNKASAAPEFPDYSTPPKP</sequence>
<dbReference type="GO" id="GO:0120010">
    <property type="term" value="P:intermembrane phospholipid transfer"/>
    <property type="evidence" value="ECO:0007669"/>
    <property type="project" value="TreeGrafter"/>
</dbReference>
<organism evidence="4 5">
    <name type="scientific">Azospirillum lipoferum (strain 4B)</name>
    <dbReference type="NCBI Taxonomy" id="862719"/>
    <lineage>
        <taxon>Bacteria</taxon>
        <taxon>Pseudomonadati</taxon>
        <taxon>Pseudomonadota</taxon>
        <taxon>Alphaproteobacteria</taxon>
        <taxon>Rhodospirillales</taxon>
        <taxon>Azospirillaceae</taxon>
        <taxon>Azospirillum</taxon>
    </lineage>
</organism>
<dbReference type="KEGG" id="ali:AZOLI_0753"/>
<accession>G7Z9J2</accession>
<dbReference type="PANTHER" id="PTHR30035">
    <property type="entry name" value="LIPOPROTEIN VACJ-RELATED"/>
    <property type="match status" value="1"/>
</dbReference>
<dbReference type="PANTHER" id="PTHR30035:SF3">
    <property type="entry name" value="INTERMEMBRANE PHOSPHOLIPID TRANSPORT SYSTEM LIPOPROTEIN MLAA"/>
    <property type="match status" value="1"/>
</dbReference>
<dbReference type="OrthoDB" id="9785326at2"/>